<dbReference type="EMBL" id="CAXAMN010007668">
    <property type="protein sequence ID" value="CAK9022376.1"/>
    <property type="molecule type" value="Genomic_DNA"/>
</dbReference>
<keyword evidence="1 4" id="KW-0479">Metal-binding</keyword>
<dbReference type="InterPro" id="IPR000571">
    <property type="entry name" value="Znf_CCCH"/>
</dbReference>
<feature type="zinc finger region" description="C3H1-type" evidence="4">
    <location>
        <begin position="152"/>
        <end position="180"/>
    </location>
</feature>
<gene>
    <name evidence="6" type="ORF">CCMP2556_LOCUS14803</name>
</gene>
<dbReference type="SMART" id="SM00356">
    <property type="entry name" value="ZnF_C3H1"/>
    <property type="match status" value="2"/>
</dbReference>
<dbReference type="Proteomes" id="UP001642484">
    <property type="component" value="Unassembled WGS sequence"/>
</dbReference>
<evidence type="ECO:0000313" key="7">
    <source>
        <dbReference type="Proteomes" id="UP001642484"/>
    </source>
</evidence>
<dbReference type="InterPro" id="IPR036855">
    <property type="entry name" value="Znf_CCCH_sf"/>
</dbReference>
<name>A0ABP0K6G1_9DINO</name>
<feature type="zinc finger region" description="C3H1-type" evidence="4">
    <location>
        <begin position="117"/>
        <end position="144"/>
    </location>
</feature>
<keyword evidence="2 4" id="KW-0863">Zinc-finger</keyword>
<evidence type="ECO:0000256" key="4">
    <source>
        <dbReference type="PROSITE-ProRule" id="PRU00723"/>
    </source>
</evidence>
<evidence type="ECO:0000313" key="6">
    <source>
        <dbReference type="EMBL" id="CAK9022376.1"/>
    </source>
</evidence>
<comment type="caution">
    <text evidence="6">The sequence shown here is derived from an EMBL/GenBank/DDBJ whole genome shotgun (WGS) entry which is preliminary data.</text>
</comment>
<reference evidence="6 7" key="1">
    <citation type="submission" date="2024-02" db="EMBL/GenBank/DDBJ databases">
        <authorList>
            <person name="Chen Y."/>
            <person name="Shah S."/>
            <person name="Dougan E. K."/>
            <person name="Thang M."/>
            <person name="Chan C."/>
        </authorList>
    </citation>
    <scope>NUCLEOTIDE SEQUENCE [LARGE SCALE GENOMIC DNA]</scope>
</reference>
<sequence>MAAVFEEHGPAYVSLGNVSPPLPKSWPQTWGEAATDSLNSLVFPGLDFSGLVFGQPPFSDLKLDDSTSFPVDFWTPNSLSVGLPTSAFKEAQKLQFMQDDALSSEKETSKDLLKRQLQKTQLCMFWKRNCCAKGSDCTFAHSVEELKELPDLRRTSLCKQWLKGRCPLSASTCRYAHGEAYLRRTFEVRRWSGGWRQKRRTGAVVRKVGWRMGWAMPEESVRRLRE</sequence>
<proteinExistence type="predicted"/>
<evidence type="ECO:0000256" key="2">
    <source>
        <dbReference type="ARBA" id="ARBA00022771"/>
    </source>
</evidence>
<evidence type="ECO:0000256" key="1">
    <source>
        <dbReference type="ARBA" id="ARBA00022723"/>
    </source>
</evidence>
<feature type="domain" description="C3H1-type" evidence="5">
    <location>
        <begin position="117"/>
        <end position="144"/>
    </location>
</feature>
<dbReference type="Gene3D" id="4.10.1000.10">
    <property type="entry name" value="Zinc finger, CCCH-type"/>
    <property type="match status" value="2"/>
</dbReference>
<keyword evidence="7" id="KW-1185">Reference proteome</keyword>
<evidence type="ECO:0000256" key="3">
    <source>
        <dbReference type="ARBA" id="ARBA00022833"/>
    </source>
</evidence>
<feature type="domain" description="C3H1-type" evidence="5">
    <location>
        <begin position="152"/>
        <end position="180"/>
    </location>
</feature>
<dbReference type="PROSITE" id="PS50103">
    <property type="entry name" value="ZF_C3H1"/>
    <property type="match status" value="2"/>
</dbReference>
<dbReference type="Pfam" id="PF00642">
    <property type="entry name" value="zf-CCCH"/>
    <property type="match status" value="1"/>
</dbReference>
<accession>A0ABP0K6G1</accession>
<keyword evidence="3 4" id="KW-0862">Zinc</keyword>
<evidence type="ECO:0000259" key="5">
    <source>
        <dbReference type="PROSITE" id="PS50103"/>
    </source>
</evidence>
<protein>
    <recommendedName>
        <fullName evidence="5">C3H1-type domain-containing protein</fullName>
    </recommendedName>
</protein>
<dbReference type="SUPFAM" id="SSF90229">
    <property type="entry name" value="CCCH zinc finger"/>
    <property type="match status" value="1"/>
</dbReference>
<organism evidence="6 7">
    <name type="scientific">Durusdinium trenchii</name>
    <dbReference type="NCBI Taxonomy" id="1381693"/>
    <lineage>
        <taxon>Eukaryota</taxon>
        <taxon>Sar</taxon>
        <taxon>Alveolata</taxon>
        <taxon>Dinophyceae</taxon>
        <taxon>Suessiales</taxon>
        <taxon>Symbiodiniaceae</taxon>
        <taxon>Durusdinium</taxon>
    </lineage>
</organism>